<evidence type="ECO:0000259" key="1">
    <source>
        <dbReference type="Pfam" id="PF12780"/>
    </source>
</evidence>
<evidence type="ECO:0000313" key="2">
    <source>
        <dbReference type="EMBL" id="KAK7067103.1"/>
    </source>
</evidence>
<dbReference type="InterPro" id="IPR024317">
    <property type="entry name" value="Dynein_heavy_chain_D4_dom"/>
</dbReference>
<accession>A0AAN8ZX76</accession>
<dbReference type="EMBL" id="JAXCGZ010018927">
    <property type="protein sequence ID" value="KAK7067103.1"/>
    <property type="molecule type" value="Genomic_DNA"/>
</dbReference>
<dbReference type="AlphaFoldDB" id="A0AAN8ZX76"/>
<dbReference type="Proteomes" id="UP001381693">
    <property type="component" value="Unassembled WGS sequence"/>
</dbReference>
<gene>
    <name evidence="2" type="ORF">SK128_011273</name>
</gene>
<evidence type="ECO:0000313" key="3">
    <source>
        <dbReference type="Proteomes" id="UP001381693"/>
    </source>
</evidence>
<reference evidence="2 3" key="1">
    <citation type="submission" date="2023-11" db="EMBL/GenBank/DDBJ databases">
        <title>Halocaridina rubra genome assembly.</title>
        <authorList>
            <person name="Smith C."/>
        </authorList>
    </citation>
    <scope>NUCLEOTIDE SEQUENCE [LARGE SCALE GENOMIC DNA]</scope>
    <source>
        <strain evidence="2">EP-1</strain>
        <tissue evidence="2">Whole</tissue>
    </source>
</reference>
<organism evidence="2 3">
    <name type="scientific">Halocaridina rubra</name>
    <name type="common">Hawaiian red shrimp</name>
    <dbReference type="NCBI Taxonomy" id="373956"/>
    <lineage>
        <taxon>Eukaryota</taxon>
        <taxon>Metazoa</taxon>
        <taxon>Ecdysozoa</taxon>
        <taxon>Arthropoda</taxon>
        <taxon>Crustacea</taxon>
        <taxon>Multicrustacea</taxon>
        <taxon>Malacostraca</taxon>
        <taxon>Eumalacostraca</taxon>
        <taxon>Eucarida</taxon>
        <taxon>Decapoda</taxon>
        <taxon>Pleocyemata</taxon>
        <taxon>Caridea</taxon>
        <taxon>Atyoidea</taxon>
        <taxon>Atyidae</taxon>
        <taxon>Halocaridina</taxon>
    </lineage>
</organism>
<dbReference type="InterPro" id="IPR027417">
    <property type="entry name" value="P-loop_NTPase"/>
</dbReference>
<dbReference type="Pfam" id="PF12780">
    <property type="entry name" value="AAA_8"/>
    <property type="match status" value="1"/>
</dbReference>
<protein>
    <recommendedName>
        <fullName evidence="1">Dynein heavy chain AAA module D4 domain-containing protein</fullName>
    </recommendedName>
</protein>
<feature type="domain" description="Dynein heavy chain AAA module D4" evidence="1">
    <location>
        <begin position="38"/>
        <end position="78"/>
    </location>
</feature>
<keyword evidence="3" id="KW-1185">Reference proteome</keyword>
<name>A0AAN8ZX76_HALRR</name>
<sequence length="106" mass="12748">MRKTEEKEMDVEEIRMLRWMSGVTRNDRIRNEYIRGSTKVKSTGQQDTRENCWRFFIDRVRKNLKMVLCFSPVGVALRYAEFLSNESIFQQWGAWYHSYQSTPLGK</sequence>
<proteinExistence type="predicted"/>
<comment type="caution">
    <text evidence="2">The sequence shown here is derived from an EMBL/GenBank/DDBJ whole genome shotgun (WGS) entry which is preliminary data.</text>
</comment>
<dbReference type="Gene3D" id="3.40.50.300">
    <property type="entry name" value="P-loop containing nucleotide triphosphate hydrolases"/>
    <property type="match status" value="1"/>
</dbReference>